<gene>
    <name evidence="1" type="ORF">DdX_03292</name>
</gene>
<proteinExistence type="predicted"/>
<dbReference type="AlphaFoldDB" id="A0AAD4R9W3"/>
<name>A0AAD4R9W3_9BILA</name>
<dbReference type="Proteomes" id="UP001201812">
    <property type="component" value="Unassembled WGS sequence"/>
</dbReference>
<protein>
    <submittedName>
        <fullName evidence="1">Uncharacterized protein</fullName>
    </submittedName>
</protein>
<reference evidence="1" key="1">
    <citation type="submission" date="2022-01" db="EMBL/GenBank/DDBJ databases">
        <title>Genome Sequence Resource for Two Populations of Ditylenchus destructor, the Migratory Endoparasitic Phytonematode.</title>
        <authorList>
            <person name="Zhang H."/>
            <person name="Lin R."/>
            <person name="Xie B."/>
        </authorList>
    </citation>
    <scope>NUCLEOTIDE SEQUENCE</scope>
    <source>
        <strain evidence="1">BazhouSP</strain>
    </source>
</reference>
<organism evidence="1 2">
    <name type="scientific">Ditylenchus destructor</name>
    <dbReference type="NCBI Taxonomy" id="166010"/>
    <lineage>
        <taxon>Eukaryota</taxon>
        <taxon>Metazoa</taxon>
        <taxon>Ecdysozoa</taxon>
        <taxon>Nematoda</taxon>
        <taxon>Chromadorea</taxon>
        <taxon>Rhabditida</taxon>
        <taxon>Tylenchina</taxon>
        <taxon>Tylenchomorpha</taxon>
        <taxon>Sphaerularioidea</taxon>
        <taxon>Anguinidae</taxon>
        <taxon>Anguininae</taxon>
        <taxon>Ditylenchus</taxon>
    </lineage>
</organism>
<keyword evidence="2" id="KW-1185">Reference proteome</keyword>
<evidence type="ECO:0000313" key="2">
    <source>
        <dbReference type="Proteomes" id="UP001201812"/>
    </source>
</evidence>
<sequence>MSNKFVATTVTVTAVALFITCGYIEAANFALADQIAQPHEGNFAYAKLFALADDGTTYRLIKRNVDGSLADRFAFKEAQQKTRFARHNDGDDKEFAFAFNKRSNSFAKRSAEPEWEQVSQAQVVPAFAKFAKRTKFA</sequence>
<dbReference type="EMBL" id="JAKKPZ010000002">
    <property type="protein sequence ID" value="KAI1726570.1"/>
    <property type="molecule type" value="Genomic_DNA"/>
</dbReference>
<evidence type="ECO:0000313" key="1">
    <source>
        <dbReference type="EMBL" id="KAI1726570.1"/>
    </source>
</evidence>
<accession>A0AAD4R9W3</accession>
<comment type="caution">
    <text evidence="1">The sequence shown here is derived from an EMBL/GenBank/DDBJ whole genome shotgun (WGS) entry which is preliminary data.</text>
</comment>